<dbReference type="InterPro" id="IPR001466">
    <property type="entry name" value="Beta-lactam-related"/>
</dbReference>
<dbReference type="SUPFAM" id="SSF56601">
    <property type="entry name" value="beta-lactamase/transpeptidase-like"/>
    <property type="match status" value="1"/>
</dbReference>
<dbReference type="AlphaFoldDB" id="Q1GNS1"/>
<evidence type="ECO:0000313" key="4">
    <source>
        <dbReference type="Proteomes" id="UP000006578"/>
    </source>
</evidence>
<organism evidence="3 4">
    <name type="scientific">Sphingopyxis alaskensis (strain DSM 13593 / LMG 18877 / RB2256)</name>
    <name type="common">Sphingomonas alaskensis</name>
    <dbReference type="NCBI Taxonomy" id="317655"/>
    <lineage>
        <taxon>Bacteria</taxon>
        <taxon>Pseudomonadati</taxon>
        <taxon>Pseudomonadota</taxon>
        <taxon>Alphaproteobacteria</taxon>
        <taxon>Sphingomonadales</taxon>
        <taxon>Sphingomonadaceae</taxon>
        <taxon>Sphingopyxis</taxon>
    </lineage>
</organism>
<dbReference type="InterPro" id="IPR012338">
    <property type="entry name" value="Beta-lactam/transpept-like"/>
</dbReference>
<keyword evidence="4" id="KW-1185">Reference proteome</keyword>
<evidence type="ECO:0000256" key="1">
    <source>
        <dbReference type="SAM" id="SignalP"/>
    </source>
</evidence>
<dbReference type="PANTHER" id="PTHR46825:SF9">
    <property type="entry name" value="BETA-LACTAMASE-RELATED DOMAIN-CONTAINING PROTEIN"/>
    <property type="match status" value="1"/>
</dbReference>
<dbReference type="Gene3D" id="3.40.710.10">
    <property type="entry name" value="DD-peptidase/beta-lactamase superfamily"/>
    <property type="match status" value="1"/>
</dbReference>
<feature type="signal peptide" evidence="1">
    <location>
        <begin position="1"/>
        <end position="24"/>
    </location>
</feature>
<dbReference type="PANTHER" id="PTHR46825">
    <property type="entry name" value="D-ALANYL-D-ALANINE-CARBOXYPEPTIDASE/ENDOPEPTIDASE AMPH"/>
    <property type="match status" value="1"/>
</dbReference>
<feature type="domain" description="Beta-lactamase-related" evidence="2">
    <location>
        <begin position="35"/>
        <end position="344"/>
    </location>
</feature>
<evidence type="ECO:0000259" key="2">
    <source>
        <dbReference type="Pfam" id="PF00144"/>
    </source>
</evidence>
<dbReference type="HOGENOM" id="CLU_569724_0_0_5"/>
<dbReference type="Pfam" id="PF00144">
    <property type="entry name" value="Beta-lactamase"/>
    <property type="match status" value="1"/>
</dbReference>
<keyword evidence="1" id="KW-0732">Signal</keyword>
<reference evidence="3 4" key="1">
    <citation type="journal article" date="2009" name="Proc. Natl. Acad. Sci. U.S.A.">
        <title>The genomic basis of trophic strategy in marine bacteria.</title>
        <authorList>
            <person name="Lauro F.M."/>
            <person name="McDougald D."/>
            <person name="Thomas T."/>
            <person name="Williams T.J."/>
            <person name="Egan S."/>
            <person name="Rice S."/>
            <person name="DeMaere M.Z."/>
            <person name="Ting L."/>
            <person name="Ertan H."/>
            <person name="Johnson J."/>
            <person name="Ferriera S."/>
            <person name="Lapidus A."/>
            <person name="Anderson I."/>
            <person name="Kyrpides N."/>
            <person name="Munk A.C."/>
            <person name="Detter C."/>
            <person name="Han C.S."/>
            <person name="Brown M.V."/>
            <person name="Robb F.T."/>
            <person name="Kjelleberg S."/>
            <person name="Cavicchioli R."/>
        </authorList>
    </citation>
    <scope>NUCLEOTIDE SEQUENCE [LARGE SCALE GENOMIC DNA]</scope>
    <source>
        <strain evidence="4">DSM 13593 / LMG 18877 / RB2256</strain>
    </source>
</reference>
<sequence>MSKRSTTTGLAILALCAAAPPASAETGAEAAAIAQRLLDTLRETNGVPGMAAAIWQDGRIVWDGASGQRDLASGAPVTRDTLFRLASVSKVFTVAAVAQLAEQGRIDLDAPVQRQLPWLGANWPAITPRQLAAHVSGLPHYQPVDANRGSHHYATGRDAVAIFARRDLLSHPGTAYSYSSWGYTLLGAMVEEAAGRSFPDYVAAEVAPGLAIRADATNSDDPHASRAYAFDRGRVVEAPRHDYSYTWGGGGLGGTASAVAAFGGRMIEGRVVRPESFDAMLVPVRLANGNAAGEDGYAVGFGWRIGVDSDDAPFVHHNGVTLGARSTIGLWRGERTAVSLLSNAAWISRMEPTAQMIAAPFRPVPTGLVDAGCPLEARRYSGTLGDTVVEGVVRFRVEQGLCIGTVDQHPAMRAYFGSAMQRTDAALTIIGFDPKGHLARGGLVHPFGIADLRARTDGSFVADVTAGRRLVLRFDQAGR</sequence>
<dbReference type="RefSeq" id="WP_011543265.1">
    <property type="nucleotide sequence ID" value="NC_008048.1"/>
</dbReference>
<evidence type="ECO:0000313" key="3">
    <source>
        <dbReference type="EMBL" id="ABF54701.1"/>
    </source>
</evidence>
<gene>
    <name evidence="3" type="ordered locus">Sala_2996</name>
</gene>
<name>Q1GNS1_SPHAL</name>
<dbReference type="Proteomes" id="UP000006578">
    <property type="component" value="Chromosome"/>
</dbReference>
<dbReference type="OrthoDB" id="113033at2"/>
<feature type="chain" id="PRO_5004189147" evidence="1">
    <location>
        <begin position="25"/>
        <end position="479"/>
    </location>
</feature>
<accession>Q1GNS1</accession>
<protein>
    <submittedName>
        <fullName evidence="3">Beta-lactamase</fullName>
    </submittedName>
</protein>
<dbReference type="InterPro" id="IPR050491">
    <property type="entry name" value="AmpC-like"/>
</dbReference>
<dbReference type="EMBL" id="CP000356">
    <property type="protein sequence ID" value="ABF54701.1"/>
    <property type="molecule type" value="Genomic_DNA"/>
</dbReference>
<proteinExistence type="predicted"/>
<dbReference type="eggNOG" id="COG1680">
    <property type="taxonomic scope" value="Bacteria"/>
</dbReference>
<dbReference type="KEGG" id="sal:Sala_2996"/>